<protein>
    <submittedName>
        <fullName evidence="2">Uncharacterized protein</fullName>
    </submittedName>
</protein>
<dbReference type="AlphaFoldDB" id="A0A644THT6"/>
<feature type="region of interest" description="Disordered" evidence="1">
    <location>
        <begin position="121"/>
        <end position="143"/>
    </location>
</feature>
<sequence>MHVLPHEEDPIAHHQIGRHEAGELIDPAELHHSQIKRDHVGLEGYHGRGENDYEEKVFEGKIELAEHVARQRRGNKDARRRDDRDEEAVREKTKKGRCLEHSDVVRDRPGLRNELRGPAQNLRGRLEGGGEHPYEGKDHHDGACEQQDMQGQRARGEVFSFHEATRLFCFGFFPPRPNWMAVRTRMMRSSITASAAA</sequence>
<feature type="compositionally biased region" description="Basic and acidic residues" evidence="1">
    <location>
        <begin position="124"/>
        <end position="143"/>
    </location>
</feature>
<evidence type="ECO:0000313" key="2">
    <source>
        <dbReference type="EMBL" id="MPL66558.1"/>
    </source>
</evidence>
<reference evidence="2" key="1">
    <citation type="submission" date="2019-08" db="EMBL/GenBank/DDBJ databases">
        <authorList>
            <person name="Kucharzyk K."/>
            <person name="Murdoch R.W."/>
            <person name="Higgins S."/>
            <person name="Loffler F."/>
        </authorList>
    </citation>
    <scope>NUCLEOTIDE SEQUENCE</scope>
</reference>
<dbReference type="EMBL" id="VSSQ01000032">
    <property type="protein sequence ID" value="MPL66558.1"/>
    <property type="molecule type" value="Genomic_DNA"/>
</dbReference>
<gene>
    <name evidence="2" type="ORF">SDC9_12242</name>
</gene>
<feature type="region of interest" description="Disordered" evidence="1">
    <location>
        <begin position="69"/>
        <end position="95"/>
    </location>
</feature>
<comment type="caution">
    <text evidence="2">The sequence shown here is derived from an EMBL/GenBank/DDBJ whole genome shotgun (WGS) entry which is preliminary data.</text>
</comment>
<accession>A0A644THT6</accession>
<name>A0A644THT6_9ZZZZ</name>
<organism evidence="2">
    <name type="scientific">bioreactor metagenome</name>
    <dbReference type="NCBI Taxonomy" id="1076179"/>
    <lineage>
        <taxon>unclassified sequences</taxon>
        <taxon>metagenomes</taxon>
        <taxon>ecological metagenomes</taxon>
    </lineage>
</organism>
<proteinExistence type="predicted"/>
<evidence type="ECO:0000256" key="1">
    <source>
        <dbReference type="SAM" id="MobiDB-lite"/>
    </source>
</evidence>